<dbReference type="Proteomes" id="UP000751614">
    <property type="component" value="Unassembled WGS sequence"/>
</dbReference>
<keyword evidence="2" id="KW-1185">Reference proteome</keyword>
<name>A0ABY2WNK1_9FLAO</name>
<dbReference type="EMBL" id="VCNI01000001">
    <property type="protein sequence ID" value="TMU56468.1"/>
    <property type="molecule type" value="Genomic_DNA"/>
</dbReference>
<comment type="caution">
    <text evidence="1">The sequence shown here is derived from an EMBL/GenBank/DDBJ whole genome shotgun (WGS) entry which is preliminary data.</text>
</comment>
<protein>
    <submittedName>
        <fullName evidence="1">Uncharacterized protein</fullName>
    </submittedName>
</protein>
<evidence type="ECO:0000313" key="2">
    <source>
        <dbReference type="Proteomes" id="UP000751614"/>
    </source>
</evidence>
<accession>A0ABY2WNK1</accession>
<proteinExistence type="predicted"/>
<reference evidence="1 2" key="1">
    <citation type="submission" date="2019-05" db="EMBL/GenBank/DDBJ databases">
        <title>Flagellimonas sp. AsT0115, sp. nov., isolated from a marine red algae, Asparagopsis taxiformis.</title>
        <authorList>
            <person name="Kim J."/>
            <person name="Jeong S.E."/>
            <person name="Jeon C.O."/>
        </authorList>
    </citation>
    <scope>NUCLEOTIDE SEQUENCE [LARGE SCALE GENOMIC DNA]</scope>
    <source>
        <strain evidence="1 2">AsT0115</strain>
    </source>
</reference>
<organism evidence="1 2">
    <name type="scientific">Flagellimonas algicola</name>
    <dbReference type="NCBI Taxonomy" id="2583815"/>
    <lineage>
        <taxon>Bacteria</taxon>
        <taxon>Pseudomonadati</taxon>
        <taxon>Bacteroidota</taxon>
        <taxon>Flavobacteriia</taxon>
        <taxon>Flavobacteriales</taxon>
        <taxon>Flavobacteriaceae</taxon>
        <taxon>Flagellimonas</taxon>
    </lineage>
</organism>
<dbReference type="RefSeq" id="WP_138832951.1">
    <property type="nucleotide sequence ID" value="NZ_VCNI01000001.1"/>
</dbReference>
<gene>
    <name evidence="1" type="ORF">FGG15_02715</name>
</gene>
<evidence type="ECO:0000313" key="1">
    <source>
        <dbReference type="EMBL" id="TMU56468.1"/>
    </source>
</evidence>
<sequence>MCTKNIEDLNQVVCALERRYKGEKIEVEPIMLVSEELLTMTEAVPGTFFYGILTVGADTVCDIELADGNQMNIAANSQIIEFIATFQIDGNSEGAAFFRGWEIKVPNQSTGYMTV</sequence>